<comment type="similarity">
    <text evidence="1">Belongs to the RutC family.</text>
</comment>
<keyword evidence="3" id="KW-1185">Reference proteome</keyword>
<dbReference type="Pfam" id="PF01042">
    <property type="entry name" value="Ribonuc_L-PSP"/>
    <property type="match status" value="1"/>
</dbReference>
<dbReference type="Proteomes" id="UP000664382">
    <property type="component" value="Unassembled WGS sequence"/>
</dbReference>
<dbReference type="CDD" id="cd00448">
    <property type="entry name" value="YjgF_YER057c_UK114_family"/>
    <property type="match status" value="1"/>
</dbReference>
<dbReference type="GO" id="GO:0005829">
    <property type="term" value="C:cytosol"/>
    <property type="evidence" value="ECO:0007669"/>
    <property type="project" value="TreeGrafter"/>
</dbReference>
<sequence>MEPRSFVNPGALLDPPGPYSQVVAVGPLAFVSGQVGGGPDGESVGPGIVAQTRQAVANIGAALDAVGLGLEHVVKLTIFVVDEKDLDELVPYMDRAFPLAFPGGLPANSLVLVRRLIDPGLRIEIEAVAHA</sequence>
<comment type="caution">
    <text evidence="2">The sequence shown here is derived from an EMBL/GenBank/DDBJ whole genome shotgun (WGS) entry which is preliminary data.</text>
</comment>
<dbReference type="PANTHER" id="PTHR11803:SF58">
    <property type="entry name" value="PROTEIN HMF1-RELATED"/>
    <property type="match status" value="1"/>
</dbReference>
<organism evidence="2 3">
    <name type="scientific">Leucobacter weissii</name>
    <dbReference type="NCBI Taxonomy" id="1983706"/>
    <lineage>
        <taxon>Bacteria</taxon>
        <taxon>Bacillati</taxon>
        <taxon>Actinomycetota</taxon>
        <taxon>Actinomycetes</taxon>
        <taxon>Micrococcales</taxon>
        <taxon>Microbacteriaceae</taxon>
        <taxon>Leucobacter</taxon>
    </lineage>
</organism>
<dbReference type="GO" id="GO:0019239">
    <property type="term" value="F:deaminase activity"/>
    <property type="evidence" value="ECO:0007669"/>
    <property type="project" value="TreeGrafter"/>
</dbReference>
<dbReference type="RefSeq" id="WP_208098441.1">
    <property type="nucleotide sequence ID" value="NZ_JAGDYM010000014.1"/>
</dbReference>
<accession>A0A939MTG1</accession>
<name>A0A939MTG1_9MICO</name>
<evidence type="ECO:0000313" key="2">
    <source>
        <dbReference type="EMBL" id="MBO1902674.1"/>
    </source>
</evidence>
<evidence type="ECO:0000256" key="1">
    <source>
        <dbReference type="ARBA" id="ARBA00010552"/>
    </source>
</evidence>
<dbReference type="EMBL" id="JAGDYM010000014">
    <property type="protein sequence ID" value="MBO1902674.1"/>
    <property type="molecule type" value="Genomic_DNA"/>
</dbReference>
<proteinExistence type="inferred from homology"/>
<dbReference type="Gene3D" id="3.30.1330.40">
    <property type="entry name" value="RutC-like"/>
    <property type="match status" value="1"/>
</dbReference>
<dbReference type="SUPFAM" id="SSF55298">
    <property type="entry name" value="YjgF-like"/>
    <property type="match status" value="1"/>
</dbReference>
<dbReference type="InterPro" id="IPR035959">
    <property type="entry name" value="RutC-like_sf"/>
</dbReference>
<dbReference type="InterPro" id="IPR006175">
    <property type="entry name" value="YjgF/YER057c/UK114"/>
</dbReference>
<dbReference type="PANTHER" id="PTHR11803">
    <property type="entry name" value="2-IMINOBUTANOATE/2-IMINOPROPANOATE DEAMINASE RIDA"/>
    <property type="match status" value="1"/>
</dbReference>
<gene>
    <name evidence="2" type="ORF">J4H92_12030</name>
</gene>
<evidence type="ECO:0000313" key="3">
    <source>
        <dbReference type="Proteomes" id="UP000664382"/>
    </source>
</evidence>
<protein>
    <submittedName>
        <fullName evidence="2">RidA family protein</fullName>
    </submittedName>
</protein>
<dbReference type="AlphaFoldDB" id="A0A939MTG1"/>
<reference evidence="2" key="1">
    <citation type="submission" date="2021-03" db="EMBL/GenBank/DDBJ databases">
        <title>Leucobacter chromiisoli sp. nov., isolated from chromium-containing soil of chemical plant.</title>
        <authorList>
            <person name="Xu Z."/>
        </authorList>
    </citation>
    <scope>NUCLEOTIDE SEQUENCE</scope>
    <source>
        <strain evidence="2">S27</strain>
    </source>
</reference>